<dbReference type="EMBL" id="JZWV01001358">
    <property type="protein sequence ID" value="KJY23800.1"/>
    <property type="molecule type" value="Genomic_DNA"/>
</dbReference>
<dbReference type="AlphaFoldDB" id="A0A0F4IP39"/>
<gene>
    <name evidence="2" type="ORF">VR44_37220</name>
</gene>
<comment type="caution">
    <text evidence="2">The sequence shown here is derived from an EMBL/GenBank/DDBJ whole genome shotgun (WGS) entry which is preliminary data.</text>
</comment>
<feature type="region of interest" description="Disordered" evidence="1">
    <location>
        <begin position="52"/>
        <end position="73"/>
    </location>
</feature>
<protein>
    <submittedName>
        <fullName evidence="2">Uncharacterized protein</fullName>
    </submittedName>
</protein>
<organism evidence="2 3">
    <name type="scientific">Streptomyces katrae</name>
    <dbReference type="NCBI Taxonomy" id="68223"/>
    <lineage>
        <taxon>Bacteria</taxon>
        <taxon>Bacillati</taxon>
        <taxon>Actinomycetota</taxon>
        <taxon>Actinomycetes</taxon>
        <taxon>Kitasatosporales</taxon>
        <taxon>Streptomycetaceae</taxon>
        <taxon>Streptomyces</taxon>
    </lineage>
</organism>
<sequence length="129" mass="11969">MGPADCPGAAGGAASVSGSPPPVPGTCGTCGDTCAEGLDDTEGTWGSCCPSEASARPMTVPSARAGAGAGGGKALPNSAARFFGVSGGGSWARRITGLTWVTASDPGAGAPACPARAAAAAAGLASFSV</sequence>
<keyword evidence="3" id="KW-1185">Reference proteome</keyword>
<evidence type="ECO:0000256" key="1">
    <source>
        <dbReference type="SAM" id="MobiDB-lite"/>
    </source>
</evidence>
<proteinExistence type="predicted"/>
<dbReference type="Proteomes" id="UP000033551">
    <property type="component" value="Unassembled WGS sequence"/>
</dbReference>
<feature type="non-terminal residue" evidence="2">
    <location>
        <position position="129"/>
    </location>
</feature>
<reference evidence="2 3" key="1">
    <citation type="submission" date="2015-02" db="EMBL/GenBank/DDBJ databases">
        <authorList>
            <person name="Ju K.-S."/>
            <person name="Doroghazi J.R."/>
            <person name="Metcalf W."/>
        </authorList>
    </citation>
    <scope>NUCLEOTIDE SEQUENCE [LARGE SCALE GENOMIC DNA]</scope>
    <source>
        <strain evidence="2 3">NRRL ISP-5550</strain>
    </source>
</reference>
<evidence type="ECO:0000313" key="2">
    <source>
        <dbReference type="EMBL" id="KJY23800.1"/>
    </source>
</evidence>
<evidence type="ECO:0000313" key="3">
    <source>
        <dbReference type="Proteomes" id="UP000033551"/>
    </source>
</evidence>
<name>A0A0F4IP39_9ACTN</name>
<feature type="region of interest" description="Disordered" evidence="1">
    <location>
        <begin position="1"/>
        <end position="23"/>
    </location>
</feature>
<accession>A0A0F4IP39</accession>